<sequence>METRKKSLGRRIREEKTSYLMLLPNLIMFVVFTIYPILWTIRYCMFDYKGYGTPKFVGFANFARIARDTVFKTAIVNTFVYVGGKLLLTLPIAFMLAFLLSKNTRLNATGQSIIFTPTIMSSAVMALIFYLLFNTYNGEINRFLTWLGIIDENVNWLGVKYAMLTCIIIAAWGGIGNYMVYFIAGLTGISTEVYESAKLDGANAAQILFRITIPLLAPVMKMILMLALVISFMDYQSIMVLTEGGPMNQTNVMFLYIYQLFFPITAGSSVVQEFGYGAACSLVAALIIGGVTGLYLILAKRLDAVTGE</sequence>
<evidence type="ECO:0000313" key="9">
    <source>
        <dbReference type="EMBL" id="ATL90116.1"/>
    </source>
</evidence>
<proteinExistence type="inferred from homology"/>
<dbReference type="RefSeq" id="WP_005928793.1">
    <property type="nucleotide sequence ID" value="NZ_CP023819.1"/>
</dbReference>
<comment type="similarity">
    <text evidence="7">Belongs to the binding-protein-dependent transport system permease family.</text>
</comment>
<dbReference type="GO" id="GO:0005886">
    <property type="term" value="C:plasma membrane"/>
    <property type="evidence" value="ECO:0007669"/>
    <property type="project" value="UniProtKB-SubCell"/>
</dbReference>
<evidence type="ECO:0000259" key="8">
    <source>
        <dbReference type="PROSITE" id="PS50928"/>
    </source>
</evidence>
<dbReference type="Proteomes" id="UP000223709">
    <property type="component" value="Chromosome"/>
</dbReference>
<evidence type="ECO:0000256" key="6">
    <source>
        <dbReference type="ARBA" id="ARBA00023136"/>
    </source>
</evidence>
<feature type="transmembrane region" description="Helical" evidence="7">
    <location>
        <begin position="253"/>
        <end position="271"/>
    </location>
</feature>
<gene>
    <name evidence="9" type="ORF">CRH10_07290</name>
</gene>
<keyword evidence="6 7" id="KW-0472">Membrane</keyword>
<protein>
    <submittedName>
        <fullName evidence="9">Sugar ABC transporter permease</fullName>
    </submittedName>
</protein>
<feature type="transmembrane region" description="Helical" evidence="7">
    <location>
        <begin position="207"/>
        <end position="233"/>
    </location>
</feature>
<keyword evidence="5 7" id="KW-1133">Transmembrane helix</keyword>
<evidence type="ECO:0000256" key="2">
    <source>
        <dbReference type="ARBA" id="ARBA00022448"/>
    </source>
</evidence>
<dbReference type="PANTHER" id="PTHR43227:SF11">
    <property type="entry name" value="BLL4140 PROTEIN"/>
    <property type="match status" value="1"/>
</dbReference>
<feature type="transmembrane region" description="Helical" evidence="7">
    <location>
        <begin position="20"/>
        <end position="41"/>
    </location>
</feature>
<evidence type="ECO:0000256" key="7">
    <source>
        <dbReference type="RuleBase" id="RU363032"/>
    </source>
</evidence>
<evidence type="ECO:0000256" key="3">
    <source>
        <dbReference type="ARBA" id="ARBA00022475"/>
    </source>
</evidence>
<feature type="transmembrane region" description="Helical" evidence="7">
    <location>
        <begin position="79"/>
        <end position="100"/>
    </location>
</feature>
<dbReference type="AlphaFoldDB" id="A0A291TAE8"/>
<dbReference type="EMBL" id="CP023819">
    <property type="protein sequence ID" value="ATL90116.1"/>
    <property type="molecule type" value="Genomic_DNA"/>
</dbReference>
<keyword evidence="4 7" id="KW-0812">Transmembrane</keyword>
<dbReference type="KEGG" id="fpra:CG447_08505"/>
<feature type="domain" description="ABC transmembrane type-1" evidence="8">
    <location>
        <begin position="75"/>
        <end position="295"/>
    </location>
</feature>
<dbReference type="GO" id="GO:0055085">
    <property type="term" value="P:transmembrane transport"/>
    <property type="evidence" value="ECO:0007669"/>
    <property type="project" value="InterPro"/>
</dbReference>
<name>A0A291TAE8_9FIRM</name>
<keyword evidence="2 7" id="KW-0813">Transport</keyword>
<dbReference type="PROSITE" id="PS50928">
    <property type="entry name" value="ABC_TM1"/>
    <property type="match status" value="1"/>
</dbReference>
<organism evidence="9 10">
    <name type="scientific">Faecalibacterium prausnitzii</name>
    <dbReference type="NCBI Taxonomy" id="853"/>
    <lineage>
        <taxon>Bacteria</taxon>
        <taxon>Bacillati</taxon>
        <taxon>Bacillota</taxon>
        <taxon>Clostridia</taxon>
        <taxon>Eubacteriales</taxon>
        <taxon>Oscillospiraceae</taxon>
        <taxon>Faecalibacterium</taxon>
    </lineage>
</organism>
<keyword evidence="3" id="KW-1003">Cell membrane</keyword>
<feature type="transmembrane region" description="Helical" evidence="7">
    <location>
        <begin position="161"/>
        <end position="186"/>
    </location>
</feature>
<accession>A0A291TAE8</accession>
<dbReference type="Gene3D" id="1.10.3720.10">
    <property type="entry name" value="MetI-like"/>
    <property type="match status" value="1"/>
</dbReference>
<dbReference type="GeneID" id="90658805"/>
<dbReference type="SUPFAM" id="SSF161098">
    <property type="entry name" value="MetI-like"/>
    <property type="match status" value="1"/>
</dbReference>
<dbReference type="InterPro" id="IPR000515">
    <property type="entry name" value="MetI-like"/>
</dbReference>
<dbReference type="InterPro" id="IPR050809">
    <property type="entry name" value="UgpAE/MalFG_permease"/>
</dbReference>
<dbReference type="Pfam" id="PF00528">
    <property type="entry name" value="BPD_transp_1"/>
    <property type="match status" value="1"/>
</dbReference>
<evidence type="ECO:0000256" key="5">
    <source>
        <dbReference type="ARBA" id="ARBA00022989"/>
    </source>
</evidence>
<feature type="transmembrane region" description="Helical" evidence="7">
    <location>
        <begin position="278"/>
        <end position="298"/>
    </location>
</feature>
<evidence type="ECO:0000256" key="1">
    <source>
        <dbReference type="ARBA" id="ARBA00004651"/>
    </source>
</evidence>
<evidence type="ECO:0000256" key="4">
    <source>
        <dbReference type="ARBA" id="ARBA00022692"/>
    </source>
</evidence>
<dbReference type="CDD" id="cd06261">
    <property type="entry name" value="TM_PBP2"/>
    <property type="match status" value="1"/>
</dbReference>
<feature type="transmembrane region" description="Helical" evidence="7">
    <location>
        <begin position="112"/>
        <end position="133"/>
    </location>
</feature>
<dbReference type="PANTHER" id="PTHR43227">
    <property type="entry name" value="BLL4140 PROTEIN"/>
    <property type="match status" value="1"/>
</dbReference>
<comment type="subcellular location">
    <subcellularLocation>
        <location evidence="1 7">Cell membrane</location>
        <topology evidence="1 7">Multi-pass membrane protein</topology>
    </subcellularLocation>
</comment>
<reference evidence="9 10" key="1">
    <citation type="submission" date="2017-10" db="EMBL/GenBank/DDBJ databases">
        <title>Complete Genome Sequence of Faecalibacterium prausnitzii isolated from the gut of healthy adult Indian.</title>
        <authorList>
            <person name="Bag S."/>
            <person name="Ghosh T.S."/>
            <person name="Das B."/>
        </authorList>
    </citation>
    <scope>NUCLEOTIDE SEQUENCE [LARGE SCALE GENOMIC DNA]</scope>
    <source>
        <strain evidence="9 10">Indica</strain>
    </source>
</reference>
<evidence type="ECO:0000313" key="10">
    <source>
        <dbReference type="Proteomes" id="UP000223709"/>
    </source>
</evidence>
<dbReference type="InterPro" id="IPR035906">
    <property type="entry name" value="MetI-like_sf"/>
</dbReference>